<feature type="domain" description="Methyltransferase FkbM" evidence="1">
    <location>
        <begin position="111"/>
        <end position="285"/>
    </location>
</feature>
<dbReference type="Pfam" id="PF05050">
    <property type="entry name" value="Methyltransf_21"/>
    <property type="match status" value="1"/>
</dbReference>
<sequence length="320" mass="35612">MASTFKPVVLNFLAILLAISIVLYFAATGYRLEFYQIKDNCPKCICPVSSGSEKDECVQTATNPRFNICLYGLNEDLFVSKAIRTEGLWANDLTLKLRAALTLYPNATFVDIGANIGYFTLYACTLSKSVVAIEAARRSAKMVYKGLALNNCKGNVILLNNALSNARTVVQMAENTGINMGGLAIAKEESTANDKISPADQSWIEAITMDDMLSYIVSKDVVIKMDIEGYECKALESSQKFFQEKTVHYIFMEWLVVRDRLRLPNTACPPDAAQKMVDRLASMGFIPAEYNPKQRPLNVKKMTSWTANDIVWHRKGSPPV</sequence>
<accession>A0ABD3XIV3</accession>
<gene>
    <name evidence="2" type="ORF">ACJMK2_024837</name>
    <name evidence="3" type="ORF">ACJMK2_025002</name>
</gene>
<dbReference type="NCBIfam" id="TIGR01444">
    <property type="entry name" value="fkbM_fam"/>
    <property type="match status" value="1"/>
</dbReference>
<evidence type="ECO:0000313" key="2">
    <source>
        <dbReference type="EMBL" id="KAL3884725.1"/>
    </source>
</evidence>
<dbReference type="InterPro" id="IPR006342">
    <property type="entry name" value="FkbM_mtfrase"/>
</dbReference>
<dbReference type="EMBL" id="JBJQND010000002">
    <property type="protein sequence ID" value="KAL3884903.1"/>
    <property type="molecule type" value="Genomic_DNA"/>
</dbReference>
<organism evidence="3 4">
    <name type="scientific">Sinanodonta woodiana</name>
    <name type="common">Chinese pond mussel</name>
    <name type="synonym">Anodonta woodiana</name>
    <dbReference type="NCBI Taxonomy" id="1069815"/>
    <lineage>
        <taxon>Eukaryota</taxon>
        <taxon>Metazoa</taxon>
        <taxon>Spiralia</taxon>
        <taxon>Lophotrochozoa</taxon>
        <taxon>Mollusca</taxon>
        <taxon>Bivalvia</taxon>
        <taxon>Autobranchia</taxon>
        <taxon>Heteroconchia</taxon>
        <taxon>Palaeoheterodonta</taxon>
        <taxon>Unionida</taxon>
        <taxon>Unionoidea</taxon>
        <taxon>Unionidae</taxon>
        <taxon>Unioninae</taxon>
        <taxon>Sinanodonta</taxon>
    </lineage>
</organism>
<dbReference type="Proteomes" id="UP001634394">
    <property type="component" value="Unassembled WGS sequence"/>
</dbReference>
<dbReference type="InterPro" id="IPR052514">
    <property type="entry name" value="SAM-dependent_MTase"/>
</dbReference>
<dbReference type="SUPFAM" id="SSF53335">
    <property type="entry name" value="S-adenosyl-L-methionine-dependent methyltransferases"/>
    <property type="match status" value="1"/>
</dbReference>
<evidence type="ECO:0000313" key="4">
    <source>
        <dbReference type="Proteomes" id="UP001634394"/>
    </source>
</evidence>
<name>A0ABD3XIV3_SINWO</name>
<dbReference type="PANTHER" id="PTHR34203:SF15">
    <property type="entry name" value="SLL1173 PROTEIN"/>
    <property type="match status" value="1"/>
</dbReference>
<dbReference type="AlphaFoldDB" id="A0ABD3XIV3"/>
<protein>
    <recommendedName>
        <fullName evidence="1">Methyltransferase FkbM domain-containing protein</fullName>
    </recommendedName>
</protein>
<dbReference type="Gene3D" id="3.40.50.150">
    <property type="entry name" value="Vaccinia Virus protein VP39"/>
    <property type="match status" value="1"/>
</dbReference>
<keyword evidence="4" id="KW-1185">Reference proteome</keyword>
<proteinExistence type="predicted"/>
<dbReference type="EMBL" id="JBJQND010000002">
    <property type="protein sequence ID" value="KAL3884725.1"/>
    <property type="molecule type" value="Genomic_DNA"/>
</dbReference>
<dbReference type="InterPro" id="IPR029063">
    <property type="entry name" value="SAM-dependent_MTases_sf"/>
</dbReference>
<evidence type="ECO:0000259" key="1">
    <source>
        <dbReference type="Pfam" id="PF05050"/>
    </source>
</evidence>
<evidence type="ECO:0000313" key="3">
    <source>
        <dbReference type="EMBL" id="KAL3884903.1"/>
    </source>
</evidence>
<reference evidence="3 4" key="1">
    <citation type="submission" date="2024-11" db="EMBL/GenBank/DDBJ databases">
        <title>Chromosome-level genome assembly of the freshwater bivalve Anodonta woodiana.</title>
        <authorList>
            <person name="Chen X."/>
        </authorList>
    </citation>
    <scope>NUCLEOTIDE SEQUENCE [LARGE SCALE GENOMIC DNA]</scope>
    <source>
        <strain evidence="3">MN2024</strain>
        <tissue evidence="3">Gills</tissue>
    </source>
</reference>
<comment type="caution">
    <text evidence="3">The sequence shown here is derived from an EMBL/GenBank/DDBJ whole genome shotgun (WGS) entry which is preliminary data.</text>
</comment>
<dbReference type="PANTHER" id="PTHR34203">
    <property type="entry name" value="METHYLTRANSFERASE, FKBM FAMILY PROTEIN"/>
    <property type="match status" value="1"/>
</dbReference>